<dbReference type="GO" id="GO:0005829">
    <property type="term" value="C:cytosol"/>
    <property type="evidence" value="ECO:0007669"/>
    <property type="project" value="TreeGrafter"/>
</dbReference>
<dbReference type="HOGENOM" id="CLU_831973_0_0_1"/>
<dbReference type="OMA" id="CHEFFIA"/>
<dbReference type="eggNOG" id="KOG1865">
    <property type="taxonomic scope" value="Eukaryota"/>
</dbReference>
<dbReference type="EMBL" id="GL377314">
    <property type="protein sequence ID" value="EFI92024.1"/>
    <property type="molecule type" value="Genomic_DNA"/>
</dbReference>
<evidence type="ECO:0000313" key="4">
    <source>
        <dbReference type="Proteomes" id="UP000007431"/>
    </source>
</evidence>
<dbReference type="GO" id="GO:0016579">
    <property type="term" value="P:protein deubiquitination"/>
    <property type="evidence" value="ECO:0007669"/>
    <property type="project" value="InterPro"/>
</dbReference>
<dbReference type="Pfam" id="PF00443">
    <property type="entry name" value="UCH"/>
    <property type="match status" value="1"/>
</dbReference>
<evidence type="ECO:0000259" key="2">
    <source>
        <dbReference type="PROSITE" id="PS50235"/>
    </source>
</evidence>
<dbReference type="InterPro" id="IPR038765">
    <property type="entry name" value="Papain-like_cys_pep_sf"/>
</dbReference>
<dbReference type="PANTHER" id="PTHR24006">
    <property type="entry name" value="UBIQUITIN CARBOXYL-TERMINAL HYDROLASE"/>
    <property type="match status" value="1"/>
</dbReference>
<accession>D8QJ54</accession>
<dbReference type="InterPro" id="IPR050164">
    <property type="entry name" value="Peptidase_C19"/>
</dbReference>
<dbReference type="RefSeq" id="XP_003026927.1">
    <property type="nucleotide sequence ID" value="XM_003026881.1"/>
</dbReference>
<dbReference type="GO" id="GO:0004843">
    <property type="term" value="F:cysteine-type deubiquitinase activity"/>
    <property type="evidence" value="ECO:0007669"/>
    <property type="project" value="InterPro"/>
</dbReference>
<dbReference type="OrthoDB" id="420187at2759"/>
<dbReference type="STRING" id="578458.D8QJ54"/>
<dbReference type="PROSITE" id="PS50235">
    <property type="entry name" value="USP_3"/>
    <property type="match status" value="1"/>
</dbReference>
<dbReference type="AlphaFoldDB" id="D8QJ54"/>
<dbReference type="PROSITE" id="PS00973">
    <property type="entry name" value="USP_2"/>
    <property type="match status" value="1"/>
</dbReference>
<dbReference type="InterPro" id="IPR028889">
    <property type="entry name" value="USP"/>
</dbReference>
<proteinExistence type="predicted"/>
<feature type="compositionally biased region" description="Basic residues" evidence="1">
    <location>
        <begin position="324"/>
        <end position="334"/>
    </location>
</feature>
<gene>
    <name evidence="3" type="ORF">SCHCODRAFT_83497</name>
</gene>
<dbReference type="InterPro" id="IPR018200">
    <property type="entry name" value="USP_CS"/>
</dbReference>
<feature type="compositionally biased region" description="Basic and acidic residues" evidence="1">
    <location>
        <begin position="296"/>
        <end position="323"/>
    </location>
</feature>
<feature type="region of interest" description="Disordered" evidence="1">
    <location>
        <begin position="284"/>
        <end position="334"/>
    </location>
</feature>
<evidence type="ECO:0000256" key="1">
    <source>
        <dbReference type="SAM" id="MobiDB-lite"/>
    </source>
</evidence>
<sequence>MYAKDTAPFVPTEIIGNMTKFTELSPYRQEDAQEFLQAVINHLDHTTSSAIDSSLVEQVFQGSERYRRECAACGQREDRFQPFRTLRLNLKETVEAALKELTSKQAVEDASCDGCNRRGHRSETNTIHDAPRILALQLKRFTHVLTKLSGSCGYTEILDIEPYMSTSNTDPTASTQHNDRPSTLYRLYAVVCHIGPAIHQGHYLAWVKTGEGKWAIMNDSSVIVTDTLSASEEDGYLFFYERVDGAEAEALRADMQVPQEAANLRRRARQTLANVRGPLAATEEGWTTVQVRKQRAKQEQPKADKGSQEKREKHASSGKGKGERKGKKQTRTTR</sequence>
<reference evidence="3 4" key="1">
    <citation type="journal article" date="2010" name="Nat. Biotechnol.">
        <title>Genome sequence of the model mushroom Schizophyllum commune.</title>
        <authorList>
            <person name="Ohm R.A."/>
            <person name="de Jong J.F."/>
            <person name="Lugones L.G."/>
            <person name="Aerts A."/>
            <person name="Kothe E."/>
            <person name="Stajich J.E."/>
            <person name="de Vries R.P."/>
            <person name="Record E."/>
            <person name="Levasseur A."/>
            <person name="Baker S.E."/>
            <person name="Bartholomew K.A."/>
            <person name="Coutinho P.M."/>
            <person name="Erdmann S."/>
            <person name="Fowler T.J."/>
            <person name="Gathman A.C."/>
            <person name="Lombard V."/>
            <person name="Henrissat B."/>
            <person name="Knabe N."/>
            <person name="Kuees U."/>
            <person name="Lilly W.W."/>
            <person name="Lindquist E."/>
            <person name="Lucas S."/>
            <person name="Magnuson J.K."/>
            <person name="Piumi F."/>
            <person name="Raudaskoski M."/>
            <person name="Salamov A."/>
            <person name="Schmutz J."/>
            <person name="Schwarze F.W.M.R."/>
            <person name="vanKuyk P.A."/>
            <person name="Horton J.S."/>
            <person name="Grigoriev I.V."/>
            <person name="Woesten H.A.B."/>
        </authorList>
    </citation>
    <scope>NUCLEOTIDE SEQUENCE [LARGE SCALE GENOMIC DNA]</scope>
    <source>
        <strain evidence="4">H4-8 / FGSC 9210</strain>
    </source>
</reference>
<dbReference type="KEGG" id="scm:SCHCO_02672680"/>
<dbReference type="SUPFAM" id="SSF54001">
    <property type="entry name" value="Cysteine proteinases"/>
    <property type="match status" value="1"/>
</dbReference>
<dbReference type="InterPro" id="IPR001394">
    <property type="entry name" value="Peptidase_C19_UCH"/>
</dbReference>
<dbReference type="GeneID" id="9596612"/>
<evidence type="ECO:0000313" key="3">
    <source>
        <dbReference type="EMBL" id="EFI92024.1"/>
    </source>
</evidence>
<dbReference type="GO" id="GO:0005634">
    <property type="term" value="C:nucleus"/>
    <property type="evidence" value="ECO:0007669"/>
    <property type="project" value="TreeGrafter"/>
</dbReference>
<dbReference type="Proteomes" id="UP000007431">
    <property type="component" value="Unassembled WGS sequence"/>
</dbReference>
<protein>
    <recommendedName>
        <fullName evidence="2">USP domain-containing protein</fullName>
    </recommendedName>
</protein>
<organism evidence="4">
    <name type="scientific">Schizophyllum commune (strain H4-8 / FGSC 9210)</name>
    <name type="common">Split gill fungus</name>
    <dbReference type="NCBI Taxonomy" id="578458"/>
    <lineage>
        <taxon>Eukaryota</taxon>
        <taxon>Fungi</taxon>
        <taxon>Dikarya</taxon>
        <taxon>Basidiomycota</taxon>
        <taxon>Agaricomycotina</taxon>
        <taxon>Agaricomycetes</taxon>
        <taxon>Agaricomycetidae</taxon>
        <taxon>Agaricales</taxon>
        <taxon>Schizophyllaceae</taxon>
        <taxon>Schizophyllum</taxon>
    </lineage>
</organism>
<keyword evidence="4" id="KW-1185">Reference proteome</keyword>
<dbReference type="Gene3D" id="3.90.70.10">
    <property type="entry name" value="Cysteine proteinases"/>
    <property type="match status" value="1"/>
</dbReference>
<feature type="domain" description="USP" evidence="2">
    <location>
        <begin position="1"/>
        <end position="243"/>
    </location>
</feature>
<dbReference type="VEuPathDB" id="FungiDB:SCHCODRAFT_02672680"/>
<name>D8QJ54_SCHCM</name>
<dbReference type="CDD" id="cd02257">
    <property type="entry name" value="Peptidase_C19"/>
    <property type="match status" value="1"/>
</dbReference>
<dbReference type="InParanoid" id="D8QJ54"/>